<comment type="caution">
    <text evidence="1">The sequence shown here is derived from an EMBL/GenBank/DDBJ whole genome shotgun (WGS) entry which is preliminary data.</text>
</comment>
<dbReference type="PROSITE" id="PS51257">
    <property type="entry name" value="PROKAR_LIPOPROTEIN"/>
    <property type="match status" value="1"/>
</dbReference>
<reference evidence="2" key="1">
    <citation type="journal article" date="2019" name="Int. J. Syst. Evol. Microbiol.">
        <title>The Global Catalogue of Microorganisms (GCM) 10K type strain sequencing project: providing services to taxonomists for standard genome sequencing and annotation.</title>
        <authorList>
            <consortium name="The Broad Institute Genomics Platform"/>
            <consortium name="The Broad Institute Genome Sequencing Center for Infectious Disease"/>
            <person name="Wu L."/>
            <person name="Ma J."/>
        </authorList>
    </citation>
    <scope>NUCLEOTIDE SEQUENCE [LARGE SCALE GENOMIC DNA]</scope>
    <source>
        <strain evidence="2">CGMCC 1.15905</strain>
    </source>
</reference>
<protein>
    <submittedName>
        <fullName evidence="1">Uncharacterized protein</fullName>
    </submittedName>
</protein>
<dbReference type="Proteomes" id="UP000623419">
    <property type="component" value="Unassembled WGS sequence"/>
</dbReference>
<proteinExistence type="predicted"/>
<evidence type="ECO:0000313" key="1">
    <source>
        <dbReference type="EMBL" id="GGA78848.1"/>
    </source>
</evidence>
<organism evidence="1 2">
    <name type="scientific">Arenimonas soli</name>
    <dbReference type="NCBI Taxonomy" id="2269504"/>
    <lineage>
        <taxon>Bacteria</taxon>
        <taxon>Pseudomonadati</taxon>
        <taxon>Pseudomonadota</taxon>
        <taxon>Gammaproteobacteria</taxon>
        <taxon>Lysobacterales</taxon>
        <taxon>Lysobacteraceae</taxon>
        <taxon>Arenimonas</taxon>
    </lineage>
</organism>
<evidence type="ECO:0000313" key="2">
    <source>
        <dbReference type="Proteomes" id="UP000623419"/>
    </source>
</evidence>
<dbReference type="EMBL" id="BMKC01000002">
    <property type="protein sequence ID" value="GGA78848.1"/>
    <property type="molecule type" value="Genomic_DNA"/>
</dbReference>
<gene>
    <name evidence="1" type="ORF">GCM10011521_16340</name>
</gene>
<accession>A0ABQ1HI69</accession>
<name>A0ABQ1HI69_9GAMM</name>
<keyword evidence="2" id="KW-1185">Reference proteome</keyword>
<sequence>MLRILQVVVALGLVACSQPTIRPASKALSAQELVDCKAMGGRVEQALYTTQTCVWPTSDGGEMCRDNSDCEGWCEAPWDSEPDAVVVGACSAEGSWQTIGCFNHVSDGKATGEWCFH</sequence>